<evidence type="ECO:0000313" key="3">
    <source>
        <dbReference type="EMBL" id="BCK79311.1"/>
    </source>
</evidence>
<dbReference type="EMBL" id="AP023416">
    <property type="protein sequence ID" value="BCK79311.1"/>
    <property type="molecule type" value="Genomic_DNA"/>
</dbReference>
<dbReference type="KEGG" id="vfa:MM35RIKEN_15030"/>
<name>A0A810Q1F0_9FIRM</name>
<dbReference type="GO" id="GO:0006813">
    <property type="term" value="P:potassium ion transport"/>
    <property type="evidence" value="ECO:0007669"/>
    <property type="project" value="InterPro"/>
</dbReference>
<dbReference type="Gene3D" id="3.40.50.720">
    <property type="entry name" value="NAD(P)-binding Rossmann-like Domain"/>
    <property type="match status" value="1"/>
</dbReference>
<dbReference type="PANTHER" id="PTHR43833:SF7">
    <property type="entry name" value="KTR SYSTEM POTASSIUM UPTAKE PROTEIN C"/>
    <property type="match status" value="1"/>
</dbReference>
<evidence type="ECO:0000259" key="2">
    <source>
        <dbReference type="PROSITE" id="PS51202"/>
    </source>
</evidence>
<dbReference type="Pfam" id="PF02254">
    <property type="entry name" value="TrkA_N"/>
    <property type="match status" value="1"/>
</dbReference>
<dbReference type="Gene3D" id="3.30.70.1450">
    <property type="entry name" value="Regulator of K+ conductance, C-terminal domain"/>
    <property type="match status" value="1"/>
</dbReference>
<dbReference type="InterPro" id="IPR036291">
    <property type="entry name" value="NAD(P)-bd_dom_sf"/>
</dbReference>
<feature type="domain" description="RCK C-terminal" evidence="2">
    <location>
        <begin position="134"/>
        <end position="215"/>
    </location>
</feature>
<feature type="domain" description="RCK N-terminal" evidence="1">
    <location>
        <begin position="1"/>
        <end position="118"/>
    </location>
</feature>
<sequence>MKSVLLIGLGRFGRHLAMELSRLGHQVMAVDRDEERVNECMPFVTNAQIGDSTRVDFLRSLGVGNYDVCYVTISGSFQNSLETTSLLKELGAKYVVSRAERDVQAKFLLRNGADAVAYPEKQLAKWAAIRYTANHIFDYIELDENHAIIEVAVPESWQGHSIGQLDIRRKYGVNILGVKRNGKTEVNVSPETVLDGSVTLLVLGENQRLKKHFRL</sequence>
<evidence type="ECO:0000313" key="4">
    <source>
        <dbReference type="Proteomes" id="UP000681343"/>
    </source>
</evidence>
<protein>
    <submittedName>
        <fullName evidence="3">Potassium transporter TrkA</fullName>
    </submittedName>
</protein>
<dbReference type="SUPFAM" id="SSF116726">
    <property type="entry name" value="TrkA C-terminal domain-like"/>
    <property type="match status" value="1"/>
</dbReference>
<keyword evidence="3" id="KW-0614">Plasmid</keyword>
<dbReference type="InterPro" id="IPR036721">
    <property type="entry name" value="RCK_C_sf"/>
</dbReference>
<dbReference type="AlphaFoldDB" id="A0A810Q1F0"/>
<dbReference type="InterPro" id="IPR006037">
    <property type="entry name" value="RCK_C"/>
</dbReference>
<evidence type="ECO:0000259" key="1">
    <source>
        <dbReference type="PROSITE" id="PS51201"/>
    </source>
</evidence>
<organism evidence="3 4">
    <name type="scientific">Vescimonas fastidiosa</name>
    <dbReference type="NCBI Taxonomy" id="2714353"/>
    <lineage>
        <taxon>Bacteria</taxon>
        <taxon>Bacillati</taxon>
        <taxon>Bacillota</taxon>
        <taxon>Clostridia</taxon>
        <taxon>Eubacteriales</taxon>
        <taxon>Oscillospiraceae</taxon>
        <taxon>Vescimonas</taxon>
    </lineage>
</organism>
<dbReference type="GO" id="GO:0008324">
    <property type="term" value="F:monoatomic cation transmembrane transporter activity"/>
    <property type="evidence" value="ECO:0007669"/>
    <property type="project" value="InterPro"/>
</dbReference>
<dbReference type="Proteomes" id="UP000681343">
    <property type="component" value="Plasmid pMM35_01"/>
</dbReference>
<accession>A0A810Q1F0</accession>
<dbReference type="PROSITE" id="PS51202">
    <property type="entry name" value="RCK_C"/>
    <property type="match status" value="1"/>
</dbReference>
<dbReference type="InterPro" id="IPR050721">
    <property type="entry name" value="Trk_Ktr_HKT_K-transport"/>
</dbReference>
<dbReference type="InterPro" id="IPR003148">
    <property type="entry name" value="RCK_N"/>
</dbReference>
<dbReference type="SUPFAM" id="SSF51735">
    <property type="entry name" value="NAD(P)-binding Rossmann-fold domains"/>
    <property type="match status" value="1"/>
</dbReference>
<dbReference type="PANTHER" id="PTHR43833">
    <property type="entry name" value="POTASSIUM CHANNEL PROTEIN 2-RELATED-RELATED"/>
    <property type="match status" value="1"/>
</dbReference>
<dbReference type="PROSITE" id="PS51201">
    <property type="entry name" value="RCK_N"/>
    <property type="match status" value="1"/>
</dbReference>
<gene>
    <name evidence="3" type="ORF">MM35RIKEN_15030</name>
</gene>
<dbReference type="RefSeq" id="WP_212820784.1">
    <property type="nucleotide sequence ID" value="NZ_AP023416.1"/>
</dbReference>
<keyword evidence="4" id="KW-1185">Reference proteome</keyword>
<dbReference type="Pfam" id="PF02080">
    <property type="entry name" value="TrkA_C"/>
    <property type="match status" value="1"/>
</dbReference>
<reference evidence="3" key="1">
    <citation type="submission" date="2020-09" db="EMBL/GenBank/DDBJ databases">
        <title>New species isolated from human feces.</title>
        <authorList>
            <person name="Kitahara M."/>
            <person name="Shigeno Y."/>
            <person name="Shime M."/>
            <person name="Matsumoto Y."/>
            <person name="Nakamura S."/>
            <person name="Motooka D."/>
            <person name="Fukuoka S."/>
            <person name="Nishikawa H."/>
            <person name="Benno Y."/>
        </authorList>
    </citation>
    <scope>NUCLEOTIDE SEQUENCE</scope>
    <source>
        <strain evidence="3">MM35</strain>
        <plasmid evidence="3">pMM35_01</plasmid>
    </source>
</reference>
<proteinExistence type="predicted"/>
<geneLocation type="plasmid" evidence="3 4">
    <name>pMM35_01</name>
</geneLocation>